<dbReference type="PANTHER" id="PTHR10887:SF341">
    <property type="entry name" value="NFX1-TYPE ZINC FINGER-CONTAINING PROTEIN 1"/>
    <property type="match status" value="1"/>
</dbReference>
<gene>
    <name evidence="7" type="ORF">HOLleu_13109</name>
</gene>
<feature type="domain" description="NF-X1-type" evidence="6">
    <location>
        <begin position="1307"/>
        <end position="1326"/>
    </location>
</feature>
<reference evidence="7" key="1">
    <citation type="submission" date="2021-10" db="EMBL/GenBank/DDBJ databases">
        <title>Tropical sea cucumber genome reveals ecological adaptation and Cuvierian tubules defense mechanism.</title>
        <authorList>
            <person name="Chen T."/>
        </authorList>
    </citation>
    <scope>NUCLEOTIDE SEQUENCE</scope>
    <source>
        <strain evidence="7">Nanhai2018</strain>
        <tissue evidence="7">Muscle</tissue>
    </source>
</reference>
<evidence type="ECO:0000256" key="1">
    <source>
        <dbReference type="ARBA" id="ARBA00022723"/>
    </source>
</evidence>
<dbReference type="InterPro" id="IPR041679">
    <property type="entry name" value="DNA2/NAM7-like_C"/>
</dbReference>
<keyword evidence="3" id="KW-0863">Zinc-finger</keyword>
<dbReference type="PANTHER" id="PTHR10887">
    <property type="entry name" value="DNA2/NAM7 HELICASE FAMILY"/>
    <property type="match status" value="1"/>
</dbReference>
<dbReference type="InterPro" id="IPR045055">
    <property type="entry name" value="DNA2/NAM7-like"/>
</dbReference>
<dbReference type="InterPro" id="IPR057373">
    <property type="entry name" value="ZNFX1"/>
</dbReference>
<dbReference type="OrthoDB" id="2423195at2759"/>
<dbReference type="Pfam" id="PF25396">
    <property type="entry name" value="ZNFX1"/>
    <property type="match status" value="1"/>
</dbReference>
<evidence type="ECO:0000313" key="8">
    <source>
        <dbReference type="Proteomes" id="UP001152320"/>
    </source>
</evidence>
<feature type="region of interest" description="Disordered" evidence="5">
    <location>
        <begin position="1"/>
        <end position="66"/>
    </location>
</feature>
<comment type="caution">
    <text evidence="7">The sequence shown here is derived from an EMBL/GenBank/DDBJ whole genome shotgun (WGS) entry which is preliminary data.</text>
</comment>
<feature type="domain" description="NF-X1-type" evidence="6">
    <location>
        <begin position="1360"/>
        <end position="1377"/>
    </location>
</feature>
<feature type="domain" description="NF-X1-type" evidence="6">
    <location>
        <begin position="1225"/>
        <end position="1245"/>
    </location>
</feature>
<dbReference type="InterPro" id="IPR027417">
    <property type="entry name" value="P-loop_NTPase"/>
</dbReference>
<evidence type="ECO:0000256" key="2">
    <source>
        <dbReference type="ARBA" id="ARBA00022737"/>
    </source>
</evidence>
<accession>A0A9Q1HDL5</accession>
<feature type="region of interest" description="Disordered" evidence="5">
    <location>
        <begin position="706"/>
        <end position="733"/>
    </location>
</feature>
<dbReference type="CDD" id="cd17936">
    <property type="entry name" value="EEXXEc_NFX1"/>
    <property type="match status" value="1"/>
</dbReference>
<name>A0A9Q1HDL5_HOLLE</name>
<dbReference type="GO" id="GO:0031380">
    <property type="term" value="C:nuclear RNA-directed RNA polymerase complex"/>
    <property type="evidence" value="ECO:0007669"/>
    <property type="project" value="TreeGrafter"/>
</dbReference>
<feature type="domain" description="NF-X1-type" evidence="6">
    <location>
        <begin position="1196"/>
        <end position="1222"/>
    </location>
</feature>
<dbReference type="CDD" id="cd18808">
    <property type="entry name" value="SF1_C_Upf1"/>
    <property type="match status" value="1"/>
</dbReference>
<feature type="domain" description="NF-X1-type" evidence="6">
    <location>
        <begin position="1280"/>
        <end position="1298"/>
    </location>
</feature>
<dbReference type="InterPro" id="IPR000967">
    <property type="entry name" value="Znf_NFX1"/>
</dbReference>
<dbReference type="InterPro" id="IPR047187">
    <property type="entry name" value="SF1_C_Upf1"/>
</dbReference>
<keyword evidence="1" id="KW-0479">Metal-binding</keyword>
<dbReference type="GO" id="GO:0031048">
    <property type="term" value="P:regulatory ncRNA-mediated heterochromatin formation"/>
    <property type="evidence" value="ECO:0007669"/>
    <property type="project" value="TreeGrafter"/>
</dbReference>
<dbReference type="Pfam" id="PF13087">
    <property type="entry name" value="AAA_12"/>
    <property type="match status" value="1"/>
</dbReference>
<evidence type="ECO:0000256" key="5">
    <source>
        <dbReference type="SAM" id="MobiDB-lite"/>
    </source>
</evidence>
<dbReference type="SUPFAM" id="SSF52540">
    <property type="entry name" value="P-loop containing nucleoside triphosphate hydrolases"/>
    <property type="match status" value="1"/>
</dbReference>
<feature type="compositionally biased region" description="Basic and acidic residues" evidence="5">
    <location>
        <begin position="240"/>
        <end position="252"/>
    </location>
</feature>
<keyword evidence="4" id="KW-0862">Zinc</keyword>
<dbReference type="EMBL" id="JAIZAY010000005">
    <property type="protein sequence ID" value="KAJ8042120.1"/>
    <property type="molecule type" value="Genomic_DNA"/>
</dbReference>
<dbReference type="FunFam" id="3.40.50.300:FF:000742">
    <property type="entry name" value="NFX1-type zinc finger-containing protein 1"/>
    <property type="match status" value="1"/>
</dbReference>
<proteinExistence type="predicted"/>
<evidence type="ECO:0000256" key="3">
    <source>
        <dbReference type="ARBA" id="ARBA00022771"/>
    </source>
</evidence>
<evidence type="ECO:0000259" key="6">
    <source>
        <dbReference type="SMART" id="SM00438"/>
    </source>
</evidence>
<dbReference type="SMART" id="SM00438">
    <property type="entry name" value="ZnF_NFX"/>
    <property type="match status" value="7"/>
</dbReference>
<organism evidence="7 8">
    <name type="scientific">Holothuria leucospilota</name>
    <name type="common">Black long sea cucumber</name>
    <name type="synonym">Mertensiothuria leucospilota</name>
    <dbReference type="NCBI Taxonomy" id="206669"/>
    <lineage>
        <taxon>Eukaryota</taxon>
        <taxon>Metazoa</taxon>
        <taxon>Echinodermata</taxon>
        <taxon>Eleutherozoa</taxon>
        <taxon>Echinozoa</taxon>
        <taxon>Holothuroidea</taxon>
        <taxon>Aspidochirotacea</taxon>
        <taxon>Aspidochirotida</taxon>
        <taxon>Holothuriidae</taxon>
        <taxon>Holothuria</taxon>
    </lineage>
</organism>
<feature type="domain" description="NF-X1-type" evidence="6">
    <location>
        <begin position="1435"/>
        <end position="1453"/>
    </location>
</feature>
<keyword evidence="2" id="KW-0677">Repeat</keyword>
<sequence length="1477" mass="170052">MASRREYPRFPTSRQGGSSRGRNPRNNGSSRGEGPFNHSSRGRGGGGRGGRSNQGERSERNPRVTYPMGMTLLTKLETLPPAEVVARLYDAREPLEKLLDNRIPADRMRLLVDALGKACSIDTVNERVHDILLLLHEKSFLEVNLSSWISTWTVKSQPNAVHERNLHSTVLLLTQMLHTVPDCVSSIGVMLILLKENMRVFEETDVSISTQVASKLSELRDEHSVLLREGQEMNSRQSKRRDNSNDAPPEDFRELSILPNTHELQKNYEPFLRTNIVNGRYDNVHHYLDIHFRLLREDFVQPLREGIAEYTAELARNKSTRKTRFQNFRLYEKVRAIEIKPTHGGVAYVLQFNIENHLKRVKWELSRRLIYGSLVCLSTDNFKSLIFGVVANRDPKELKQGKVEVTFNVEADVSQKLLSCTFQMAESSSYFEAYRHVLHCLQNIDQYNLPFSQYLVYISKYANLPQYIKENTQVTFDMSNIAADVETSKSKVSMNYLQLKPLKEVRVSEVRGWPSAEVLGFDDSQMEAYKSALREEVCLIQGPPGTGKTYVGLKIVQTLLLNRDKWGKSKPLLVVCYTNHALDQFLEGILEFEKTGIVRIGGRSSSEKMKELNLNQVRRSVKSTRWRYATVREQLKECAQEIQQNKDLIETSKRRLLKRDVLHHVMTKTHRASINVNTYQQCDVIATWLCIFDEVGHFELQKPLEPVHPEHTLNEGENEDEVDGIEEDEDEITDEDEELDRRFLDDEEDFLFDLRSRKTHRAENIAIHLPKFDDDQNDNEWRVAGPRRPKSLEKLIERRLSENDVMTEEESERIINVWSLDVRQRWRLYRLWIFNYVRGVHRKLRKLFTDYERQSKIFKELKTEEDLEALKGHSVIGVTTTGAAKYNQLLKQVGPPIIVVEEAAEILEAHVITSLSSDCQHLILIGDHQQLRPNPTVYKLCKDYNLDVSLFERLIRNGMPCHRLSLQHRMRPEISHLLKIHKDFYPGLLDHEMVKNYDQVRGIEKDLYFIEHDCQEQHDEENKSRSNLHEATFLTALCKYLLQQGYGADQITILTAYKGQVWNFKNIMDKRTFEGVRVCPIDNFQGEENDIILFSFVRSNEEGSIGFLKVSNRICVALSRAKKGLYCVGNFKLMSEQSELWKTITADLRKRQLIGPSLKLVCRNHPDKFTEVSSSKDFKLAPDGGCSQPCTARLDCGHTCQKKCHPEDKEHRKVLCMKPCAKILCDLQHKCALKCCETCPTKCRTFVKKLLPCSHEQMAECSLDPEEVRCYANCERKLLCGHRCQEKCWKLCTEFCSVPVLKTFQPCGHRAEVPCSQISCPEKCTAILKCDHVCQGTCGECKNGRLHVKCKETCKRILVCGHPCDSKCSQSCPPCKKACSNRCQHNKCERQCGEDCVPCREPCQWRCKHQRCLLSCGSDCMRSVCNKPCDKKISCGHFCIGICGEPCPTLCRICDKEDVTTILFGNEDELDARVYIP</sequence>
<evidence type="ECO:0000256" key="4">
    <source>
        <dbReference type="ARBA" id="ARBA00022833"/>
    </source>
</evidence>
<feature type="compositionally biased region" description="Gly residues" evidence="5">
    <location>
        <begin position="42"/>
        <end position="52"/>
    </location>
</feature>
<feature type="domain" description="NF-X1-type" evidence="6">
    <location>
        <begin position="1330"/>
        <end position="1352"/>
    </location>
</feature>
<dbReference type="GO" id="GO:0004386">
    <property type="term" value="F:helicase activity"/>
    <property type="evidence" value="ECO:0007669"/>
    <property type="project" value="InterPro"/>
</dbReference>
<feature type="region of interest" description="Disordered" evidence="5">
    <location>
        <begin position="229"/>
        <end position="252"/>
    </location>
</feature>
<protein>
    <submittedName>
        <fullName evidence="7">NFX1-type zinc finger-containing protein 1</fullName>
    </submittedName>
</protein>
<dbReference type="GO" id="GO:0008270">
    <property type="term" value="F:zinc ion binding"/>
    <property type="evidence" value="ECO:0007669"/>
    <property type="project" value="UniProtKB-KW"/>
</dbReference>
<dbReference type="Pfam" id="PF13086">
    <property type="entry name" value="AAA_11"/>
    <property type="match status" value="2"/>
</dbReference>
<dbReference type="Gene3D" id="3.40.50.300">
    <property type="entry name" value="P-loop containing nucleotide triphosphate hydrolases"/>
    <property type="match status" value="3"/>
</dbReference>
<feature type="compositionally biased region" description="Low complexity" evidence="5">
    <location>
        <begin position="13"/>
        <end position="32"/>
    </location>
</feature>
<evidence type="ECO:0000313" key="7">
    <source>
        <dbReference type="EMBL" id="KAJ8042120.1"/>
    </source>
</evidence>
<dbReference type="InterPro" id="IPR041677">
    <property type="entry name" value="DNA2/NAM7_AAA_11"/>
</dbReference>
<keyword evidence="8" id="KW-1185">Reference proteome</keyword>
<dbReference type="Proteomes" id="UP001152320">
    <property type="component" value="Chromosome 5"/>
</dbReference>
<feature type="compositionally biased region" description="Acidic residues" evidence="5">
    <location>
        <begin position="716"/>
        <end position="733"/>
    </location>
</feature>